<gene>
    <name evidence="8" type="primary">acyP</name>
    <name evidence="8" type="ORF">GCM10011369_08290</name>
</gene>
<dbReference type="EC" id="3.6.1.7" evidence="2 5"/>
<keyword evidence="5" id="KW-0378">Hydrolase</keyword>
<reference evidence="9" key="1">
    <citation type="journal article" date="2019" name="Int. J. Syst. Evol. Microbiol.">
        <title>The Global Catalogue of Microorganisms (GCM) 10K type strain sequencing project: providing services to taxonomists for standard genome sequencing and annotation.</title>
        <authorList>
            <consortium name="The Broad Institute Genomics Platform"/>
            <consortium name="The Broad Institute Genome Sequencing Center for Infectious Disease"/>
            <person name="Wu L."/>
            <person name="Ma J."/>
        </authorList>
    </citation>
    <scope>NUCLEOTIDE SEQUENCE [LARGE SCALE GENOMIC DNA]</scope>
    <source>
        <strain evidence="9">CGMCC 1.10130</strain>
    </source>
</reference>
<evidence type="ECO:0000256" key="2">
    <source>
        <dbReference type="ARBA" id="ARBA00012150"/>
    </source>
</evidence>
<dbReference type="PANTHER" id="PTHR47268">
    <property type="entry name" value="ACYLPHOSPHATASE"/>
    <property type="match status" value="1"/>
</dbReference>
<dbReference type="GO" id="GO:0003998">
    <property type="term" value="F:acylphosphatase activity"/>
    <property type="evidence" value="ECO:0007669"/>
    <property type="project" value="UniProtKB-EC"/>
</dbReference>
<dbReference type="Gene3D" id="3.30.70.100">
    <property type="match status" value="1"/>
</dbReference>
<comment type="catalytic activity">
    <reaction evidence="4 5">
        <text>an acyl phosphate + H2O = a carboxylate + phosphate + H(+)</text>
        <dbReference type="Rhea" id="RHEA:14965"/>
        <dbReference type="ChEBI" id="CHEBI:15377"/>
        <dbReference type="ChEBI" id="CHEBI:15378"/>
        <dbReference type="ChEBI" id="CHEBI:29067"/>
        <dbReference type="ChEBI" id="CHEBI:43474"/>
        <dbReference type="ChEBI" id="CHEBI:59918"/>
        <dbReference type="EC" id="3.6.1.7"/>
    </reaction>
</comment>
<evidence type="ECO:0000256" key="5">
    <source>
        <dbReference type="PROSITE-ProRule" id="PRU00520"/>
    </source>
</evidence>
<evidence type="ECO:0000313" key="9">
    <source>
        <dbReference type="Proteomes" id="UP000619743"/>
    </source>
</evidence>
<feature type="active site" evidence="5">
    <location>
        <position position="20"/>
    </location>
</feature>
<proteinExistence type="inferred from homology"/>
<evidence type="ECO:0000256" key="6">
    <source>
        <dbReference type="RuleBase" id="RU004168"/>
    </source>
</evidence>
<organism evidence="8 9">
    <name type="scientific">Neiella marina</name>
    <dbReference type="NCBI Taxonomy" id="508461"/>
    <lineage>
        <taxon>Bacteria</taxon>
        <taxon>Pseudomonadati</taxon>
        <taxon>Pseudomonadota</taxon>
        <taxon>Gammaproteobacteria</taxon>
        <taxon>Alteromonadales</taxon>
        <taxon>Echinimonadaceae</taxon>
        <taxon>Neiella</taxon>
    </lineage>
</organism>
<dbReference type="EMBL" id="BMDX01000003">
    <property type="protein sequence ID" value="GGA68989.1"/>
    <property type="molecule type" value="Genomic_DNA"/>
</dbReference>
<dbReference type="InterPro" id="IPR020456">
    <property type="entry name" value="Acylphosphatase"/>
</dbReference>
<dbReference type="InterPro" id="IPR001792">
    <property type="entry name" value="Acylphosphatase-like_dom"/>
</dbReference>
<dbReference type="PROSITE" id="PS00150">
    <property type="entry name" value="ACYLPHOSPHATASE_1"/>
    <property type="match status" value="1"/>
</dbReference>
<dbReference type="InterPro" id="IPR017968">
    <property type="entry name" value="Acylphosphatase_CS"/>
</dbReference>
<evidence type="ECO:0000259" key="7">
    <source>
        <dbReference type="PROSITE" id="PS51160"/>
    </source>
</evidence>
<dbReference type="RefSeq" id="WP_087504883.1">
    <property type="nucleotide sequence ID" value="NZ_BMDX01000003.1"/>
</dbReference>
<sequence>MSQAAFKGYISGLVQGVGFRFHTMQKAQQLYLNGYAENLADGRVCVYAEGEMNHLQNLVDWLEEGPPSAQVSTITVEWQEQIGIEGFDIR</sequence>
<evidence type="ECO:0000256" key="3">
    <source>
        <dbReference type="ARBA" id="ARBA00015991"/>
    </source>
</evidence>
<evidence type="ECO:0000256" key="1">
    <source>
        <dbReference type="ARBA" id="ARBA00005614"/>
    </source>
</evidence>
<protein>
    <recommendedName>
        <fullName evidence="3 5">acylphosphatase</fullName>
        <ecNumber evidence="2 5">3.6.1.7</ecNumber>
    </recommendedName>
</protein>
<dbReference type="PANTHER" id="PTHR47268:SF4">
    <property type="entry name" value="ACYLPHOSPHATASE"/>
    <property type="match status" value="1"/>
</dbReference>
<dbReference type="SUPFAM" id="SSF54975">
    <property type="entry name" value="Acylphosphatase/BLUF domain-like"/>
    <property type="match status" value="1"/>
</dbReference>
<feature type="domain" description="Acylphosphatase-like" evidence="7">
    <location>
        <begin position="5"/>
        <end position="90"/>
    </location>
</feature>
<keyword evidence="9" id="KW-1185">Reference proteome</keyword>
<dbReference type="Pfam" id="PF00708">
    <property type="entry name" value="Acylphosphatase"/>
    <property type="match status" value="1"/>
</dbReference>
<evidence type="ECO:0000256" key="4">
    <source>
        <dbReference type="ARBA" id="ARBA00047645"/>
    </source>
</evidence>
<feature type="active site" evidence="5">
    <location>
        <position position="38"/>
    </location>
</feature>
<comment type="similarity">
    <text evidence="1 6">Belongs to the acylphosphatase family.</text>
</comment>
<dbReference type="Proteomes" id="UP000619743">
    <property type="component" value="Unassembled WGS sequence"/>
</dbReference>
<dbReference type="OrthoDB" id="5295388at2"/>
<comment type="caution">
    <text evidence="8">The sequence shown here is derived from an EMBL/GenBank/DDBJ whole genome shotgun (WGS) entry which is preliminary data.</text>
</comment>
<name>A0A8J2XN45_9GAMM</name>
<accession>A0A8J2XN45</accession>
<evidence type="ECO:0000313" key="8">
    <source>
        <dbReference type="EMBL" id="GGA68989.1"/>
    </source>
</evidence>
<dbReference type="PROSITE" id="PS51160">
    <property type="entry name" value="ACYLPHOSPHATASE_3"/>
    <property type="match status" value="1"/>
</dbReference>
<dbReference type="InterPro" id="IPR036046">
    <property type="entry name" value="Acylphosphatase-like_dom_sf"/>
</dbReference>
<dbReference type="AlphaFoldDB" id="A0A8J2XN45"/>